<protein>
    <submittedName>
        <fullName evidence="2">Uncharacterized protein</fullName>
    </submittedName>
</protein>
<gene>
    <name evidence="2" type="ORF">ATQ15_25645</name>
</gene>
<comment type="caution">
    <text evidence="2">The sequence shown here is derived from an EMBL/GenBank/DDBJ whole genome shotgun (WGS) entry which is preliminary data.</text>
</comment>
<evidence type="ECO:0000256" key="1">
    <source>
        <dbReference type="SAM" id="SignalP"/>
    </source>
</evidence>
<name>A0A402SWL6_SALER</name>
<reference evidence="2" key="1">
    <citation type="submission" date="2018-07" db="EMBL/GenBank/DDBJ databases">
        <authorList>
            <consortium name="GenomeTrakr network: Whole genome sequencing for foodborne pathogen traceback"/>
        </authorList>
    </citation>
    <scope>NUCLEOTIDE SEQUENCE [LARGE SCALE GENOMIC DNA]</scope>
    <source>
        <strain evidence="2">CFSAN034452</strain>
    </source>
</reference>
<organism evidence="2">
    <name type="scientific">Salmonella enterica</name>
    <name type="common">Salmonella choleraesuis</name>
    <dbReference type="NCBI Taxonomy" id="28901"/>
    <lineage>
        <taxon>Bacteria</taxon>
        <taxon>Pseudomonadati</taxon>
        <taxon>Pseudomonadota</taxon>
        <taxon>Gammaproteobacteria</taxon>
        <taxon>Enterobacterales</taxon>
        <taxon>Enterobacteriaceae</taxon>
        <taxon>Salmonella</taxon>
    </lineage>
</organism>
<feature type="signal peptide" evidence="1">
    <location>
        <begin position="1"/>
        <end position="27"/>
    </location>
</feature>
<feature type="chain" id="PRO_5030090726" evidence="1">
    <location>
        <begin position="28"/>
        <end position="98"/>
    </location>
</feature>
<dbReference type="Proteomes" id="UP000885418">
    <property type="component" value="Unassembled WGS sequence"/>
</dbReference>
<accession>A0A402SWL6</accession>
<dbReference type="AlphaFoldDB" id="A0A402SWL6"/>
<keyword evidence="1" id="KW-0732">Signal</keyword>
<proteinExistence type="predicted"/>
<evidence type="ECO:0000313" key="2">
    <source>
        <dbReference type="EMBL" id="MIT46838.1"/>
    </source>
</evidence>
<dbReference type="EMBL" id="RSTW01000038">
    <property type="protein sequence ID" value="MIT46838.1"/>
    <property type="molecule type" value="Genomic_DNA"/>
</dbReference>
<sequence length="98" mass="10840">MNHEGFPVKITTIAVLLMGLSATVSWAGDLAAQQAAQMHQELRTSMQKMHDDMHKGMMSNDPDAAFAAATLTHHLNLLNFYSMRLAKMIDSLLRLSVV</sequence>